<protein>
    <submittedName>
        <fullName evidence="1">Uncharacterized protein</fullName>
    </submittedName>
</protein>
<evidence type="ECO:0000313" key="2">
    <source>
        <dbReference type="Proteomes" id="UP000650081"/>
    </source>
</evidence>
<gene>
    <name evidence="1" type="ORF">H9S92_16655</name>
</gene>
<comment type="caution">
    <text evidence="1">The sequence shown here is derived from an EMBL/GenBank/DDBJ whole genome shotgun (WGS) entry which is preliminary data.</text>
</comment>
<sequence length="477" mass="56987">MADTVEKNPLIYLYRSLEKADSRRLGKWLDSPIHNQRDDVRALHAYLVGADGRLQKTNALSKTRIWKRLFPQEDFDDARLRQTFHWALKATESFLAYERWREAPINEQLALISSLRTYQDPSHIERALKKADQLQEQDRLKNETFYRNQYQLELERDEYRSYHKLLDKPNFQQIADNLDLAYLIEKLKVSCNILYQRRMYRQEFSLNFLPEVISRVEAYDLKAYPTLAIYYYVYRGLTEEDVRGTHTTLLRDTLAEHEQLLSKPDLRYVILMAINLCITHMNQGHEAYAREAFEWYKLGLHQDVIAENGLLTRTTYLNIVSNAIKLREYAWTEDFIQRYTHQLEDDIRENTERFARARLGYEQKDYDTVMPLLVQVDFKHPVYNLLAKTLLLKIYYELEEFDALESQVDSMITYIRRKKLSDLHRDNFTNVARLVRQLSRIPPRDQGKLQELIQKIEQTTPLNDKQWLLEQARSLQS</sequence>
<name>A0A923T9R0_9BACT</name>
<keyword evidence="2" id="KW-1185">Reference proteome</keyword>
<dbReference type="AlphaFoldDB" id="A0A923T9R0"/>
<evidence type="ECO:0000313" key="1">
    <source>
        <dbReference type="EMBL" id="MBC6995799.1"/>
    </source>
</evidence>
<dbReference type="EMBL" id="JACSIT010000141">
    <property type="protein sequence ID" value="MBC6995799.1"/>
    <property type="molecule type" value="Genomic_DNA"/>
</dbReference>
<dbReference type="Proteomes" id="UP000650081">
    <property type="component" value="Unassembled WGS sequence"/>
</dbReference>
<dbReference type="RefSeq" id="WP_187467820.1">
    <property type="nucleotide sequence ID" value="NZ_JACSIT010000141.1"/>
</dbReference>
<reference evidence="1" key="1">
    <citation type="submission" date="2020-08" db="EMBL/GenBank/DDBJ databases">
        <title>Lewinella bacteria from marine environments.</title>
        <authorList>
            <person name="Zhong Y."/>
        </authorList>
    </citation>
    <scope>NUCLEOTIDE SEQUENCE</scope>
    <source>
        <strain evidence="1">KCTC 42187</strain>
    </source>
</reference>
<proteinExistence type="predicted"/>
<accession>A0A923T9R0</accession>
<organism evidence="1 2">
    <name type="scientific">Neolewinella lacunae</name>
    <dbReference type="NCBI Taxonomy" id="1517758"/>
    <lineage>
        <taxon>Bacteria</taxon>
        <taxon>Pseudomonadati</taxon>
        <taxon>Bacteroidota</taxon>
        <taxon>Saprospiria</taxon>
        <taxon>Saprospirales</taxon>
        <taxon>Lewinellaceae</taxon>
        <taxon>Neolewinella</taxon>
    </lineage>
</organism>